<evidence type="ECO:0000259" key="1">
    <source>
        <dbReference type="Pfam" id="PF04480"/>
    </source>
</evidence>
<dbReference type="Pfam" id="PF04480">
    <property type="entry name" value="DUF559"/>
    <property type="match status" value="1"/>
</dbReference>
<dbReference type="SUPFAM" id="SSF52980">
    <property type="entry name" value="Restriction endonuclease-like"/>
    <property type="match status" value="1"/>
</dbReference>
<dbReference type="InterPro" id="IPR011335">
    <property type="entry name" value="Restrct_endonuc-II-like"/>
</dbReference>
<evidence type="ECO:0000313" key="3">
    <source>
        <dbReference type="Proteomes" id="UP001165136"/>
    </source>
</evidence>
<protein>
    <recommendedName>
        <fullName evidence="1">DUF559 domain-containing protein</fullName>
    </recommendedName>
</protein>
<evidence type="ECO:0000313" key="2">
    <source>
        <dbReference type="EMBL" id="GLY63518.1"/>
    </source>
</evidence>
<keyword evidence="3" id="KW-1185">Reference proteome</keyword>
<proteinExistence type="predicted"/>
<dbReference type="EMBL" id="BSTI01000001">
    <property type="protein sequence ID" value="GLY63518.1"/>
    <property type="molecule type" value="Genomic_DNA"/>
</dbReference>
<gene>
    <name evidence="2" type="ORF">Atai01_01370</name>
</gene>
<feature type="domain" description="DUF559" evidence="1">
    <location>
        <begin position="113"/>
        <end position="174"/>
    </location>
</feature>
<dbReference type="InterPro" id="IPR007569">
    <property type="entry name" value="DUF559"/>
</dbReference>
<organism evidence="2 3">
    <name type="scientific">Amycolatopsis taiwanensis</name>
    <dbReference type="NCBI Taxonomy" id="342230"/>
    <lineage>
        <taxon>Bacteria</taxon>
        <taxon>Bacillati</taxon>
        <taxon>Actinomycetota</taxon>
        <taxon>Actinomycetes</taxon>
        <taxon>Pseudonocardiales</taxon>
        <taxon>Pseudonocardiaceae</taxon>
        <taxon>Amycolatopsis</taxon>
    </lineage>
</organism>
<accession>A0A9W6VA89</accession>
<dbReference type="Gene3D" id="3.40.960.10">
    <property type="entry name" value="VSR Endonuclease"/>
    <property type="match status" value="1"/>
</dbReference>
<sequence>MLELHGLHLLALDVALAEVLCRGSRRAGIACADQALALHSKQERAEFRAWTEHRIRSRPDSRGRRQGLALLDQATGLAESPAESWMLLALADAGLPVPVPQFTIFDLAGNEIYRLDFAWPELRVAVEYDGYVAHEGRQGYDTARDEDLRRRGWTVIRADADDLREPARLIAAINSAFRARGLAA</sequence>
<name>A0A9W6VA89_9PSEU</name>
<dbReference type="AlphaFoldDB" id="A0A9W6VA89"/>
<dbReference type="Proteomes" id="UP001165136">
    <property type="component" value="Unassembled WGS sequence"/>
</dbReference>
<reference evidence="2" key="1">
    <citation type="submission" date="2023-03" db="EMBL/GenBank/DDBJ databases">
        <title>Amycolatopsis taiwanensis NBRC 103393.</title>
        <authorList>
            <person name="Ichikawa N."/>
            <person name="Sato H."/>
            <person name="Tonouchi N."/>
        </authorList>
    </citation>
    <scope>NUCLEOTIDE SEQUENCE</scope>
    <source>
        <strain evidence="2">NBRC 103393</strain>
    </source>
</reference>
<comment type="caution">
    <text evidence="2">The sequence shown here is derived from an EMBL/GenBank/DDBJ whole genome shotgun (WGS) entry which is preliminary data.</text>
</comment>